<dbReference type="KEGG" id="spar:SPRG_22106"/>
<dbReference type="GeneID" id="24142489"/>
<feature type="non-terminal residue" evidence="2">
    <location>
        <position position="1"/>
    </location>
</feature>
<reference evidence="2 3" key="1">
    <citation type="journal article" date="2013" name="PLoS Genet.">
        <title>Distinctive expansion of potential virulence genes in the genome of the oomycete fish pathogen Saprolegnia parasitica.</title>
        <authorList>
            <person name="Jiang R.H."/>
            <person name="de Bruijn I."/>
            <person name="Haas B.J."/>
            <person name="Belmonte R."/>
            <person name="Lobach L."/>
            <person name="Christie J."/>
            <person name="van den Ackerveken G."/>
            <person name="Bottin A."/>
            <person name="Bulone V."/>
            <person name="Diaz-Moreno S.M."/>
            <person name="Dumas B."/>
            <person name="Fan L."/>
            <person name="Gaulin E."/>
            <person name="Govers F."/>
            <person name="Grenville-Briggs L.J."/>
            <person name="Horner N.R."/>
            <person name="Levin J.Z."/>
            <person name="Mammella M."/>
            <person name="Meijer H.J."/>
            <person name="Morris P."/>
            <person name="Nusbaum C."/>
            <person name="Oome S."/>
            <person name="Phillips A.J."/>
            <person name="van Rooyen D."/>
            <person name="Rzeszutek E."/>
            <person name="Saraiva M."/>
            <person name="Secombes C.J."/>
            <person name="Seidl M.F."/>
            <person name="Snel B."/>
            <person name="Stassen J.H."/>
            <person name="Sykes S."/>
            <person name="Tripathy S."/>
            <person name="van den Berg H."/>
            <person name="Vega-Arreguin J.C."/>
            <person name="Wawra S."/>
            <person name="Young S.K."/>
            <person name="Zeng Q."/>
            <person name="Dieguez-Uribeondo J."/>
            <person name="Russ C."/>
            <person name="Tyler B.M."/>
            <person name="van West P."/>
        </authorList>
    </citation>
    <scope>NUCLEOTIDE SEQUENCE [LARGE SCALE GENOMIC DNA]</scope>
    <source>
        <strain evidence="2 3">CBS 223.65</strain>
    </source>
</reference>
<feature type="non-terminal residue" evidence="2">
    <location>
        <position position="148"/>
    </location>
</feature>
<dbReference type="AlphaFoldDB" id="A0A067CU04"/>
<dbReference type="RefSeq" id="XP_012196673.1">
    <property type="nucleotide sequence ID" value="XM_012341283.1"/>
</dbReference>
<feature type="region of interest" description="Disordered" evidence="1">
    <location>
        <begin position="1"/>
        <end position="129"/>
    </location>
</feature>
<name>A0A067CU04_SAPPC</name>
<accession>A0A067CU04</accession>
<gene>
    <name evidence="2" type="ORF">SPRG_22106</name>
</gene>
<dbReference type="VEuPathDB" id="FungiDB:SPRG_22106"/>
<sequence length="148" mass="15763">ASPRRRFKPRTERRCFLPPSTPTHDAQATGYTPSELKAQVDDIGAIARAPATASDPSPLEPASPNDASSLPLAPPEGSSVLPSVFKQQFHDRGTPGNAPKSRIRRRFQSTDLSHGVADGSTGTVAPFTFSAPARSDISRVLYPADEQA</sequence>
<feature type="compositionally biased region" description="Polar residues" evidence="1">
    <location>
        <begin position="22"/>
        <end position="32"/>
    </location>
</feature>
<evidence type="ECO:0000313" key="2">
    <source>
        <dbReference type="EMBL" id="KDO32710.1"/>
    </source>
</evidence>
<evidence type="ECO:0000256" key="1">
    <source>
        <dbReference type="SAM" id="MobiDB-lite"/>
    </source>
</evidence>
<dbReference type="Proteomes" id="UP000030745">
    <property type="component" value="Unassembled WGS sequence"/>
</dbReference>
<protein>
    <submittedName>
        <fullName evidence="2">Uncharacterized protein</fullName>
    </submittedName>
</protein>
<dbReference type="EMBL" id="KK583194">
    <property type="protein sequence ID" value="KDO32710.1"/>
    <property type="molecule type" value="Genomic_DNA"/>
</dbReference>
<evidence type="ECO:0000313" key="3">
    <source>
        <dbReference type="Proteomes" id="UP000030745"/>
    </source>
</evidence>
<organism evidence="2 3">
    <name type="scientific">Saprolegnia parasitica (strain CBS 223.65)</name>
    <dbReference type="NCBI Taxonomy" id="695850"/>
    <lineage>
        <taxon>Eukaryota</taxon>
        <taxon>Sar</taxon>
        <taxon>Stramenopiles</taxon>
        <taxon>Oomycota</taxon>
        <taxon>Saprolegniomycetes</taxon>
        <taxon>Saprolegniales</taxon>
        <taxon>Saprolegniaceae</taxon>
        <taxon>Saprolegnia</taxon>
    </lineage>
</organism>
<keyword evidence="3" id="KW-1185">Reference proteome</keyword>
<proteinExistence type="predicted"/>